<proteinExistence type="predicted"/>
<evidence type="ECO:0008006" key="5">
    <source>
        <dbReference type="Google" id="ProtNLM"/>
    </source>
</evidence>
<evidence type="ECO:0000313" key="4">
    <source>
        <dbReference type="Proteomes" id="UP000823619"/>
    </source>
</evidence>
<dbReference type="EMBL" id="JADIMO010000100">
    <property type="protein sequence ID" value="MBO8445646.1"/>
    <property type="molecule type" value="Genomic_DNA"/>
</dbReference>
<keyword evidence="2" id="KW-0472">Membrane</keyword>
<feature type="transmembrane region" description="Helical" evidence="2">
    <location>
        <begin position="268"/>
        <end position="289"/>
    </location>
</feature>
<dbReference type="Gene3D" id="3.40.140.10">
    <property type="entry name" value="Cytidine Deaminase, domain 2"/>
    <property type="match status" value="1"/>
</dbReference>
<reference evidence="3" key="2">
    <citation type="journal article" date="2021" name="PeerJ">
        <title>Extensive microbial diversity within the chicken gut microbiome revealed by metagenomics and culture.</title>
        <authorList>
            <person name="Gilroy R."/>
            <person name="Ravi A."/>
            <person name="Getino M."/>
            <person name="Pursley I."/>
            <person name="Horton D.L."/>
            <person name="Alikhan N.F."/>
            <person name="Baker D."/>
            <person name="Gharbi K."/>
            <person name="Hall N."/>
            <person name="Watson M."/>
            <person name="Adriaenssens E.M."/>
            <person name="Foster-Nyarko E."/>
            <person name="Jarju S."/>
            <person name="Secka A."/>
            <person name="Antonio M."/>
            <person name="Oren A."/>
            <person name="Chaudhuri R.R."/>
            <person name="La Ragione R."/>
            <person name="Hildebrand F."/>
            <person name="Pallen M.J."/>
        </authorList>
    </citation>
    <scope>NUCLEOTIDE SEQUENCE</scope>
    <source>
        <strain evidence="3">D5-748</strain>
    </source>
</reference>
<keyword evidence="2" id="KW-1133">Transmembrane helix</keyword>
<reference evidence="3" key="1">
    <citation type="submission" date="2020-10" db="EMBL/GenBank/DDBJ databases">
        <authorList>
            <person name="Gilroy R."/>
        </authorList>
    </citation>
    <scope>NUCLEOTIDE SEQUENCE</scope>
    <source>
        <strain evidence="3">D5-748</strain>
    </source>
</reference>
<keyword evidence="2" id="KW-0812">Transmembrane</keyword>
<accession>A0A9D9EFN1</accession>
<organism evidence="3 4">
    <name type="scientific">Candidatus Cryptobacteroides merdavium</name>
    <dbReference type="NCBI Taxonomy" id="2840769"/>
    <lineage>
        <taxon>Bacteria</taxon>
        <taxon>Pseudomonadati</taxon>
        <taxon>Bacteroidota</taxon>
        <taxon>Bacteroidia</taxon>
        <taxon>Bacteroidales</taxon>
        <taxon>Candidatus Cryptobacteroides</taxon>
    </lineage>
</organism>
<feature type="region of interest" description="Disordered" evidence="1">
    <location>
        <begin position="88"/>
        <end position="107"/>
    </location>
</feature>
<dbReference type="Proteomes" id="UP000823619">
    <property type="component" value="Unassembled WGS sequence"/>
</dbReference>
<dbReference type="AlphaFoldDB" id="A0A9D9EFN1"/>
<evidence type="ECO:0000256" key="1">
    <source>
        <dbReference type="SAM" id="MobiDB-lite"/>
    </source>
</evidence>
<evidence type="ECO:0000256" key="2">
    <source>
        <dbReference type="SAM" id="Phobius"/>
    </source>
</evidence>
<name>A0A9D9EFN1_9BACT</name>
<sequence length="684" mass="76245">MSPSVAYAEKVTKNDVTMTYSALDDGRIMVTGVENRSDKLIMLSIDGVDSKCITVNAGTSVQVNQYAEQTVKFDYAKNSGAVLWQASEKQKEVVSPESDGTGETSDVTDAAAVHAAPSSAEHRPARTARRAGGNASETYLELMNNDEFFGIEAVETYVRKADAYAEALSASADKNQFIIDHDLKAFLLNSIEEIDRKREEIPQVAREIVSTSKATAISNPEIVVKYVVETLNNRLRDREDAYDRLNDLVSGVQEEDARPHPLTLDGGLVNYAVVAVIFLILLIWIIVAISKKKKSRKEQHQAVADVHVHQDDANQAIVVRRRTTSILKKQSLEDVVDNPAYLVVETSDFVQDSAVRRIYVKNSCIKDIYNLYAEDLRNADNPKEDGCMVLGRWVYDEAAHVYDISMEIAVFPGDDAVFKEYELNFGGKIKLRIAEKLRKLRRDTNLQYDLTCWIHSHPGLGVFFSNSDSNVQMQLKHAQHPNFLVAFVVDILTSDQELGIFTFRKDGTINSRGDLTRMYSLETMYKWALESERKTFVPENYCNVLENAGARTVSCYGIELNNNAIIDMVMITEEAAAGLAGWAVGFTADSGKGKEYVISGIVRDSEKPAAGIQGCLVCITHMSLPTIQRLVASESTEVNFVLVYSSRQMTLTSIPVINGEVVTDESFYGDVNVDDLKIWTRRKR</sequence>
<gene>
    <name evidence="3" type="ORF">IAC23_08160</name>
</gene>
<protein>
    <recommendedName>
        <fullName evidence="5">JAB1/MPN/MOV34 metalloenzyme domain-containing protein</fullName>
    </recommendedName>
</protein>
<comment type="caution">
    <text evidence="3">The sequence shown here is derived from an EMBL/GenBank/DDBJ whole genome shotgun (WGS) entry which is preliminary data.</text>
</comment>
<evidence type="ECO:0000313" key="3">
    <source>
        <dbReference type="EMBL" id="MBO8445646.1"/>
    </source>
</evidence>